<comment type="caution">
    <text evidence="2">The sequence shown here is derived from an EMBL/GenBank/DDBJ whole genome shotgun (WGS) entry which is preliminary data.</text>
</comment>
<feature type="non-terminal residue" evidence="2">
    <location>
        <position position="342"/>
    </location>
</feature>
<proteinExistence type="predicted"/>
<feature type="compositionally biased region" description="Basic and acidic residues" evidence="1">
    <location>
        <begin position="181"/>
        <end position="199"/>
    </location>
</feature>
<dbReference type="Proteomes" id="UP000838756">
    <property type="component" value="Unassembled WGS sequence"/>
</dbReference>
<dbReference type="EMBL" id="CAKXAJ010017006">
    <property type="protein sequence ID" value="CAH2216819.1"/>
    <property type="molecule type" value="Genomic_DNA"/>
</dbReference>
<feature type="region of interest" description="Disordered" evidence="1">
    <location>
        <begin position="91"/>
        <end position="270"/>
    </location>
</feature>
<feature type="non-terminal residue" evidence="2">
    <location>
        <position position="1"/>
    </location>
</feature>
<keyword evidence="3" id="KW-1185">Reference proteome</keyword>
<dbReference type="OrthoDB" id="6928137at2759"/>
<sequence>DAKNVVQHRPDNDYLVYDEPAEQPERRQELERAPAQDDDYDYVQDSSERSKTMREFGTAVDQFWNQKKNKKKKEPAFNDYRSVHFGDRDLANELRDRSDQSGQNYVTHEALTQGPASDAQSQPRPALEEEEEGTTSTQNPRRRLKPRVLPPSEKNPNLIDTITVRVPPIYKEKRPRKLHRERPQQTEAPERSDHEEESVYKPYDYTYPGSDGTGYYTGFSPYPGRSSSQYNHASDAESENSEQTYQTEQPKRKRRRKNKRRIRSVHKQQYTAGDFDYYGKRIPISEEEEYFRGLTIPPPTVDADLARLEQAQAGDGHFLDDHERIREDPERIKSKTKAGGKK</sequence>
<evidence type="ECO:0000313" key="3">
    <source>
        <dbReference type="Proteomes" id="UP000838756"/>
    </source>
</evidence>
<feature type="compositionally biased region" description="Basic residues" evidence="1">
    <location>
        <begin position="251"/>
        <end position="266"/>
    </location>
</feature>
<accession>A0A8S4QQC2</accession>
<feature type="compositionally biased region" description="Basic and acidic residues" evidence="1">
    <location>
        <begin position="317"/>
        <end position="333"/>
    </location>
</feature>
<evidence type="ECO:0000256" key="1">
    <source>
        <dbReference type="SAM" id="MobiDB-lite"/>
    </source>
</evidence>
<feature type="region of interest" description="Disordered" evidence="1">
    <location>
        <begin position="1"/>
        <end position="54"/>
    </location>
</feature>
<name>A0A8S4QQC2_9NEOP</name>
<feature type="region of interest" description="Disordered" evidence="1">
    <location>
        <begin position="313"/>
        <end position="342"/>
    </location>
</feature>
<feature type="compositionally biased region" description="Basic and acidic residues" evidence="1">
    <location>
        <begin position="1"/>
        <end position="12"/>
    </location>
</feature>
<evidence type="ECO:0000313" key="2">
    <source>
        <dbReference type="EMBL" id="CAH2216819.1"/>
    </source>
</evidence>
<protein>
    <submittedName>
        <fullName evidence="2">Jg2720 protein</fullName>
    </submittedName>
</protein>
<reference evidence="2" key="1">
    <citation type="submission" date="2022-03" db="EMBL/GenBank/DDBJ databases">
        <authorList>
            <person name="Lindestad O."/>
        </authorList>
    </citation>
    <scope>NUCLEOTIDE SEQUENCE</scope>
</reference>
<organism evidence="2 3">
    <name type="scientific">Pararge aegeria aegeria</name>
    <dbReference type="NCBI Taxonomy" id="348720"/>
    <lineage>
        <taxon>Eukaryota</taxon>
        <taxon>Metazoa</taxon>
        <taxon>Ecdysozoa</taxon>
        <taxon>Arthropoda</taxon>
        <taxon>Hexapoda</taxon>
        <taxon>Insecta</taxon>
        <taxon>Pterygota</taxon>
        <taxon>Neoptera</taxon>
        <taxon>Endopterygota</taxon>
        <taxon>Lepidoptera</taxon>
        <taxon>Glossata</taxon>
        <taxon>Ditrysia</taxon>
        <taxon>Papilionoidea</taxon>
        <taxon>Nymphalidae</taxon>
        <taxon>Satyrinae</taxon>
        <taxon>Satyrini</taxon>
        <taxon>Parargina</taxon>
        <taxon>Pararge</taxon>
    </lineage>
</organism>
<feature type="compositionally biased region" description="Basic and acidic residues" evidence="1">
    <location>
        <begin position="23"/>
        <end position="35"/>
    </location>
</feature>
<feature type="compositionally biased region" description="Polar residues" evidence="1">
    <location>
        <begin position="114"/>
        <end position="123"/>
    </location>
</feature>
<dbReference type="AlphaFoldDB" id="A0A8S4QQC2"/>
<gene>
    <name evidence="2" type="primary">jg2720</name>
    <name evidence="2" type="ORF">PAEG_LOCUS4776</name>
</gene>